<reference evidence="1" key="1">
    <citation type="submission" date="2018-07" db="EMBL/GenBank/DDBJ databases">
        <authorList>
            <consortium name="Genoscope - CEA"/>
            <person name="William W."/>
        </authorList>
    </citation>
    <scope>NUCLEOTIDE SEQUENCE</scope>
    <source>
        <strain evidence="1">IK1</strain>
    </source>
</reference>
<name>A0A653A4S5_UNCDX</name>
<evidence type="ECO:0000313" key="1">
    <source>
        <dbReference type="EMBL" id="VBB43005.1"/>
    </source>
</evidence>
<proteinExistence type="predicted"/>
<accession>A0A653A4S5</accession>
<organism evidence="1">
    <name type="scientific">Uncultured Desulfatiglans sp</name>
    <dbReference type="NCBI Taxonomy" id="1748965"/>
    <lineage>
        <taxon>Bacteria</taxon>
        <taxon>Pseudomonadati</taxon>
        <taxon>Thermodesulfobacteriota</taxon>
        <taxon>Desulfobacteria</taxon>
        <taxon>Desulfatiglandales</taxon>
        <taxon>Desulfatiglandaceae</taxon>
        <taxon>Desulfatiglans</taxon>
        <taxon>environmental samples</taxon>
    </lineage>
</organism>
<dbReference type="AlphaFoldDB" id="A0A653A4S5"/>
<dbReference type="EMBL" id="UPXX01000018">
    <property type="protein sequence ID" value="VBB43005.1"/>
    <property type="molecule type" value="Genomic_DNA"/>
</dbReference>
<gene>
    <name evidence="1" type="ORF">TRIP_B250121</name>
</gene>
<protein>
    <submittedName>
        <fullName evidence="1">Uncharacterized protein</fullName>
    </submittedName>
</protein>
<sequence>MSAIRGFSLNGWMAQVRPVKRERHLRIGDLLPDDRDWQMVARLGAGRQESFFEEVEYGSQKDPLAHGFVRKRRQGPAVCDGAV</sequence>